<organism evidence="1 2">
    <name type="scientific">Candidatus Propionivibrio aalborgensis</name>
    <dbReference type="NCBI Taxonomy" id="1860101"/>
    <lineage>
        <taxon>Bacteria</taxon>
        <taxon>Pseudomonadati</taxon>
        <taxon>Pseudomonadota</taxon>
        <taxon>Betaproteobacteria</taxon>
        <taxon>Rhodocyclales</taxon>
        <taxon>Rhodocyclaceae</taxon>
        <taxon>Propionivibrio</taxon>
    </lineage>
</organism>
<protein>
    <submittedName>
        <fullName evidence="1">Uncharacterized protein</fullName>
    </submittedName>
</protein>
<reference evidence="1 2" key="1">
    <citation type="submission" date="2016-06" db="EMBL/GenBank/DDBJ databases">
        <authorList>
            <person name="Kjaerup R.B."/>
            <person name="Dalgaard T.S."/>
            <person name="Juul-Madsen H.R."/>
        </authorList>
    </citation>
    <scope>NUCLEOTIDE SEQUENCE [LARGE SCALE GENOMIC DNA]</scope>
    <source>
        <strain evidence="1">2</strain>
    </source>
</reference>
<dbReference type="AlphaFoldDB" id="A0A1A8XP44"/>
<gene>
    <name evidence="1" type="ORF">PROAA_200001</name>
</gene>
<sequence>MNFNEDLGILGQISQQDMTERDPKGARESFDSFRDDLMGMNDLRDDVERVMRKNYPNSVYYTRGLERKEPWWKLW</sequence>
<keyword evidence="2" id="KW-1185">Reference proteome</keyword>
<evidence type="ECO:0000313" key="1">
    <source>
        <dbReference type="EMBL" id="SBT06934.1"/>
    </source>
</evidence>
<dbReference type="EMBL" id="FLQY01000113">
    <property type="protein sequence ID" value="SBT06934.1"/>
    <property type="molecule type" value="Genomic_DNA"/>
</dbReference>
<dbReference type="Proteomes" id="UP000199600">
    <property type="component" value="Unassembled WGS sequence"/>
</dbReference>
<accession>A0A1A8XP44</accession>
<name>A0A1A8XP44_9RHOO</name>
<evidence type="ECO:0000313" key="2">
    <source>
        <dbReference type="Proteomes" id="UP000199600"/>
    </source>
</evidence>
<proteinExistence type="predicted"/>